<dbReference type="InterPro" id="IPR019808">
    <property type="entry name" value="Histidine_triad_CS"/>
</dbReference>
<evidence type="ECO:0000256" key="1">
    <source>
        <dbReference type="PIRSR" id="PIRSR601310-1"/>
    </source>
</evidence>
<dbReference type="InterPro" id="IPR001310">
    <property type="entry name" value="Histidine_triad_HIT"/>
</dbReference>
<sequence>MEAKFLDSCIFCKIIRGDIPSFKLIETELLYSFLDINPLSYGHCLIIPKYHAEKLDDVPDEYLHNFLPVAKKLVKALGCSDYNILQNNGKVAHQIVPHLHFHVIPKPSASEQEGLVLSGVQKSLSKEELQKAHEEIMSRL</sequence>
<accession>A0AAV5AQP0</accession>
<evidence type="ECO:0000256" key="3">
    <source>
        <dbReference type="PROSITE-ProRule" id="PRU00464"/>
    </source>
</evidence>
<feature type="short sequence motif" description="Histidine triad motif" evidence="2 3">
    <location>
        <begin position="98"/>
        <end position="102"/>
    </location>
</feature>
<dbReference type="CDD" id="cd01277">
    <property type="entry name" value="HINT_subgroup"/>
    <property type="match status" value="1"/>
</dbReference>
<evidence type="ECO:0000313" key="6">
    <source>
        <dbReference type="Proteomes" id="UP001050691"/>
    </source>
</evidence>
<dbReference type="GO" id="GO:0003824">
    <property type="term" value="F:catalytic activity"/>
    <property type="evidence" value="ECO:0007669"/>
    <property type="project" value="InterPro"/>
</dbReference>
<dbReference type="Proteomes" id="UP001050691">
    <property type="component" value="Unassembled WGS sequence"/>
</dbReference>
<dbReference type="GO" id="GO:0009117">
    <property type="term" value="P:nucleotide metabolic process"/>
    <property type="evidence" value="ECO:0007669"/>
    <property type="project" value="TreeGrafter"/>
</dbReference>
<gene>
    <name evidence="5" type="ORF">Clacol_009629</name>
</gene>
<dbReference type="PANTHER" id="PTHR46648:SF1">
    <property type="entry name" value="ADENOSINE 5'-MONOPHOSPHORAMIDASE HNT1"/>
    <property type="match status" value="1"/>
</dbReference>
<feature type="domain" description="HIT" evidence="4">
    <location>
        <begin position="10"/>
        <end position="114"/>
    </location>
</feature>
<evidence type="ECO:0000313" key="5">
    <source>
        <dbReference type="EMBL" id="GJJ15353.1"/>
    </source>
</evidence>
<dbReference type="SUPFAM" id="SSF54197">
    <property type="entry name" value="HIT-like"/>
    <property type="match status" value="1"/>
</dbReference>
<dbReference type="InterPro" id="IPR039384">
    <property type="entry name" value="HINT"/>
</dbReference>
<keyword evidence="6" id="KW-1185">Reference proteome</keyword>
<protein>
    <recommendedName>
        <fullName evidence="4">HIT domain-containing protein</fullName>
    </recommendedName>
</protein>
<dbReference type="Gene3D" id="3.30.428.10">
    <property type="entry name" value="HIT-like"/>
    <property type="match status" value="1"/>
</dbReference>
<dbReference type="AlphaFoldDB" id="A0AAV5AQP0"/>
<dbReference type="InterPro" id="IPR036265">
    <property type="entry name" value="HIT-like_sf"/>
</dbReference>
<feature type="active site" description="Tele-AMP-histidine intermediate" evidence="1">
    <location>
        <position position="100"/>
    </location>
</feature>
<dbReference type="PANTHER" id="PTHR46648">
    <property type="entry name" value="HIT FAMILY PROTEIN 1"/>
    <property type="match status" value="1"/>
</dbReference>
<dbReference type="Pfam" id="PF01230">
    <property type="entry name" value="HIT"/>
    <property type="match status" value="1"/>
</dbReference>
<reference evidence="5" key="1">
    <citation type="submission" date="2021-10" db="EMBL/GenBank/DDBJ databases">
        <title>De novo Genome Assembly of Clathrus columnatus (Basidiomycota, Fungi) Using Illumina and Nanopore Sequence Data.</title>
        <authorList>
            <person name="Ogiso-Tanaka E."/>
            <person name="Itagaki H."/>
            <person name="Hosoya T."/>
            <person name="Hosaka K."/>
        </authorList>
    </citation>
    <scope>NUCLEOTIDE SEQUENCE</scope>
    <source>
        <strain evidence="5">MO-923</strain>
    </source>
</reference>
<comment type="caution">
    <text evidence="5">The sequence shown here is derived from an EMBL/GenBank/DDBJ whole genome shotgun (WGS) entry which is preliminary data.</text>
</comment>
<dbReference type="PROSITE" id="PS51084">
    <property type="entry name" value="HIT_2"/>
    <property type="match status" value="1"/>
</dbReference>
<dbReference type="EMBL" id="BPWL01000011">
    <property type="protein sequence ID" value="GJJ15353.1"/>
    <property type="molecule type" value="Genomic_DNA"/>
</dbReference>
<dbReference type="PROSITE" id="PS00892">
    <property type="entry name" value="HIT_1"/>
    <property type="match status" value="1"/>
</dbReference>
<name>A0AAV5AQP0_9AGAM</name>
<organism evidence="5 6">
    <name type="scientific">Clathrus columnatus</name>
    <dbReference type="NCBI Taxonomy" id="1419009"/>
    <lineage>
        <taxon>Eukaryota</taxon>
        <taxon>Fungi</taxon>
        <taxon>Dikarya</taxon>
        <taxon>Basidiomycota</taxon>
        <taxon>Agaricomycotina</taxon>
        <taxon>Agaricomycetes</taxon>
        <taxon>Phallomycetidae</taxon>
        <taxon>Phallales</taxon>
        <taxon>Clathraceae</taxon>
        <taxon>Clathrus</taxon>
    </lineage>
</organism>
<proteinExistence type="predicted"/>
<dbReference type="PRINTS" id="PR00332">
    <property type="entry name" value="HISTRIAD"/>
</dbReference>
<evidence type="ECO:0000259" key="4">
    <source>
        <dbReference type="PROSITE" id="PS51084"/>
    </source>
</evidence>
<evidence type="ECO:0000256" key="2">
    <source>
        <dbReference type="PIRSR" id="PIRSR601310-3"/>
    </source>
</evidence>
<dbReference type="InterPro" id="IPR011146">
    <property type="entry name" value="HIT-like"/>
</dbReference>